<dbReference type="InterPro" id="IPR002716">
    <property type="entry name" value="PIN_dom"/>
</dbReference>
<evidence type="ECO:0000313" key="9">
    <source>
        <dbReference type="EMBL" id="NSL57047.1"/>
    </source>
</evidence>
<keyword evidence="3" id="KW-0540">Nuclease</keyword>
<keyword evidence="6" id="KW-0460">Magnesium</keyword>
<keyword evidence="5" id="KW-0378">Hydrolase</keyword>
<dbReference type="InterPro" id="IPR050556">
    <property type="entry name" value="Type_II_TA_system_RNase"/>
</dbReference>
<dbReference type="RefSeq" id="WP_170023314.1">
    <property type="nucleotide sequence ID" value="NZ_JABCSC020000007.1"/>
</dbReference>
<dbReference type="EMBL" id="JABCSC020000007">
    <property type="protein sequence ID" value="NSL57047.1"/>
    <property type="molecule type" value="Genomic_DNA"/>
</dbReference>
<evidence type="ECO:0000256" key="7">
    <source>
        <dbReference type="ARBA" id="ARBA00038093"/>
    </source>
</evidence>
<keyword evidence="2" id="KW-1277">Toxin-antitoxin system</keyword>
<comment type="cofactor">
    <cofactor evidence="1">
        <name>Mg(2+)</name>
        <dbReference type="ChEBI" id="CHEBI:18420"/>
    </cofactor>
</comment>
<sequence>MAISSIMLAERAHGAEKGSQVSRNLTVVEDFCSRLAVPPHGEREAHHYGGLRAAPEKTGQPIGANDLHRAAHARAQGLTLISNNLREFERAPGLLPENRVSVPRFRQTQKKPDTVWLFLFIIARTRRWRKA</sequence>
<evidence type="ECO:0000256" key="6">
    <source>
        <dbReference type="ARBA" id="ARBA00022842"/>
    </source>
</evidence>
<dbReference type="InterPro" id="IPR029060">
    <property type="entry name" value="PIN-like_dom_sf"/>
</dbReference>
<reference evidence="9 10" key="1">
    <citation type="submission" date="2020-06" db="EMBL/GenBank/DDBJ databases">
        <title>Draft genome of Uliginosibacterium sp. IMCC34675.</title>
        <authorList>
            <person name="Song J."/>
        </authorList>
    </citation>
    <scope>NUCLEOTIDE SEQUENCE [LARGE SCALE GENOMIC DNA]</scope>
    <source>
        <strain evidence="9 10">IMCC34675</strain>
    </source>
</reference>
<dbReference type="Pfam" id="PF01850">
    <property type="entry name" value="PIN"/>
    <property type="match status" value="1"/>
</dbReference>
<accession>A0ABX2IKP5</accession>
<evidence type="ECO:0000256" key="1">
    <source>
        <dbReference type="ARBA" id="ARBA00001946"/>
    </source>
</evidence>
<gene>
    <name evidence="9" type="ORF">HJ583_018600</name>
</gene>
<dbReference type="Proteomes" id="UP000778523">
    <property type="component" value="Unassembled WGS sequence"/>
</dbReference>
<comment type="similarity">
    <text evidence="7">Belongs to the PINc/VapC protein family.</text>
</comment>
<keyword evidence="4" id="KW-0479">Metal-binding</keyword>
<feature type="domain" description="PIN" evidence="8">
    <location>
        <begin position="2"/>
        <end position="92"/>
    </location>
</feature>
<evidence type="ECO:0000259" key="8">
    <source>
        <dbReference type="Pfam" id="PF01850"/>
    </source>
</evidence>
<name>A0ABX2IKP5_9RHOO</name>
<dbReference type="PANTHER" id="PTHR33653:SF1">
    <property type="entry name" value="RIBONUCLEASE VAPC2"/>
    <property type="match status" value="1"/>
</dbReference>
<dbReference type="PANTHER" id="PTHR33653">
    <property type="entry name" value="RIBONUCLEASE VAPC2"/>
    <property type="match status" value="1"/>
</dbReference>
<evidence type="ECO:0000256" key="5">
    <source>
        <dbReference type="ARBA" id="ARBA00022801"/>
    </source>
</evidence>
<protein>
    <submittedName>
        <fullName evidence="9">Type II toxin-antitoxin system VapC family toxin</fullName>
    </submittedName>
</protein>
<proteinExistence type="inferred from homology"/>
<evidence type="ECO:0000256" key="4">
    <source>
        <dbReference type="ARBA" id="ARBA00022723"/>
    </source>
</evidence>
<dbReference type="Gene3D" id="3.40.50.1010">
    <property type="entry name" value="5'-nuclease"/>
    <property type="match status" value="1"/>
</dbReference>
<organism evidence="9 10">
    <name type="scientific">Uliginosibacterium aquaticum</name>
    <dbReference type="NCBI Taxonomy" id="2731212"/>
    <lineage>
        <taxon>Bacteria</taxon>
        <taxon>Pseudomonadati</taxon>
        <taxon>Pseudomonadota</taxon>
        <taxon>Betaproteobacteria</taxon>
        <taxon>Rhodocyclales</taxon>
        <taxon>Zoogloeaceae</taxon>
        <taxon>Uliginosibacterium</taxon>
    </lineage>
</organism>
<evidence type="ECO:0000313" key="10">
    <source>
        <dbReference type="Proteomes" id="UP000778523"/>
    </source>
</evidence>
<comment type="caution">
    <text evidence="9">The sequence shown here is derived from an EMBL/GenBank/DDBJ whole genome shotgun (WGS) entry which is preliminary data.</text>
</comment>
<evidence type="ECO:0000256" key="2">
    <source>
        <dbReference type="ARBA" id="ARBA00022649"/>
    </source>
</evidence>
<dbReference type="CDD" id="cd09881">
    <property type="entry name" value="PIN_VapC4-5_FitB-like"/>
    <property type="match status" value="1"/>
</dbReference>
<dbReference type="SUPFAM" id="SSF88723">
    <property type="entry name" value="PIN domain-like"/>
    <property type="match status" value="1"/>
</dbReference>
<evidence type="ECO:0000256" key="3">
    <source>
        <dbReference type="ARBA" id="ARBA00022722"/>
    </source>
</evidence>
<keyword evidence="10" id="KW-1185">Reference proteome</keyword>